<evidence type="ECO:0000313" key="9">
    <source>
        <dbReference type="Proteomes" id="UP000009131"/>
    </source>
</evidence>
<feature type="transmembrane region" description="Helical" evidence="7">
    <location>
        <begin position="293"/>
        <end position="317"/>
    </location>
</feature>
<evidence type="ECO:0000256" key="1">
    <source>
        <dbReference type="ARBA" id="ARBA00004141"/>
    </source>
</evidence>
<feature type="transmembrane region" description="Helical" evidence="7">
    <location>
        <begin position="513"/>
        <end position="531"/>
    </location>
</feature>
<dbReference type="GO" id="GO:0042910">
    <property type="term" value="F:xenobiotic transmembrane transporter activity"/>
    <property type="evidence" value="ECO:0007669"/>
    <property type="project" value="InterPro"/>
</dbReference>
<dbReference type="STRING" id="764103.G7DV83"/>
<sequence>MGSYPHFGGISPSTFERDTFLARRAQGASDLPPGAATAKSWEPISFLTSQPHRHPARSNLSRRKGKGRAASHSDADGHRPSLDESIESIDEEDSVNEQASDSTRGRQRDRRKRQPTDRTTEEESCQPWDESTPPRLQIAQTDSSPNLRSIAAWTGSNGSAAREVPSESTPLLVSDSTPLLAAKSEEYSHIKGLAPLGTPLAEMRWPEAYLVARAARSISITHLLEYSLAASSLFMIGHLGVTELAAASLAAITFNVVALSITQGMAGSLDTLCPQAFAASPKDTSLHALRASVLLLIIMIPQVLVLCLVAEPLFVVLRQDPEVARLAAVYLRIQCLGLPGLAGFEVIRRYLQAQSLMLAPALCVGIVAPLNAVLCYLLILGPPGVQIGFVGAPVAFAIMTTLLFASSLVYCVFFVSRDAWGGLSSEALRDFGEVLSLGSASVAMTASETWCWEAVSLLSSVLGKKYLAAQSIAILTASTTYQIPLALNVSASVRIGNLLGANRPDLARMSSQVSLLLATAVGLVTSIVLVANRGWWGRLFNNDEQVVKLVAAVLPLVSLFQVADCVTGVCGGILKGGGRPAISAYINLLCYAMLGVPFGAFLCFGPAHLKLVGLWSGLLTALICTACVSTYFVLRFDWELQASLLFEESDEEDEGSQTSTGTAPLARGEAGAIPMTSSSDASMDPVSSSPSSQGGRRRHRNDHSSKYARAALSADADLRKTKLLEQVAQRARLQRQTVFARSRAGLQGSDAMNEDEEDPFVGDISKEDEAVVNRMLKREWLRFQATMEDDWDRQAGSVDPVESLDDDGKLTDEALSYEILQDADLADRFELYLAGVDAASQETIKPSQQLDISQLIARQPCPNCRHHQLDLREGYGGCDSCSWSVSLASGQSALDAFAMHASTSEHEPLLTFSPHVGTLVVCSHCSETLVAS</sequence>
<feature type="region of interest" description="Disordered" evidence="6">
    <location>
        <begin position="1"/>
        <end position="151"/>
    </location>
</feature>
<feature type="compositionally biased region" description="Polar residues" evidence="6">
    <location>
        <begin position="138"/>
        <end position="147"/>
    </location>
</feature>
<comment type="subcellular location">
    <subcellularLocation>
        <location evidence="1">Membrane</location>
        <topology evidence="1">Multi-pass membrane protein</topology>
    </subcellularLocation>
</comment>
<reference evidence="8 9" key="1">
    <citation type="journal article" date="2011" name="J. Gen. Appl. Microbiol.">
        <title>Draft genome sequencing of the enigmatic basidiomycete Mixia osmundae.</title>
        <authorList>
            <person name="Nishida H."/>
            <person name="Nagatsuka Y."/>
            <person name="Sugiyama J."/>
        </authorList>
    </citation>
    <scope>NUCLEOTIDE SEQUENCE [LARGE SCALE GENOMIC DNA]</scope>
    <source>
        <strain evidence="9">CBS 9802 / IAM 14324 / JCM 22182 / KY 12970</strain>
    </source>
</reference>
<feature type="region of interest" description="Disordered" evidence="6">
    <location>
        <begin position="649"/>
        <end position="705"/>
    </location>
</feature>
<dbReference type="eggNOG" id="KOG1347">
    <property type="taxonomic scope" value="Eukaryota"/>
</dbReference>
<gene>
    <name evidence="8" type="primary">Mo01145</name>
    <name evidence="8" type="ORF">E5Q_01145</name>
</gene>
<dbReference type="FunCoup" id="G7DV83">
    <property type="interactions" value="84"/>
</dbReference>
<feature type="transmembrane region" description="Helical" evidence="7">
    <location>
        <begin position="385"/>
        <end position="415"/>
    </location>
</feature>
<keyword evidence="5 7" id="KW-0472">Membrane</keyword>
<dbReference type="InterPro" id="IPR045069">
    <property type="entry name" value="MATE_euk"/>
</dbReference>
<feature type="transmembrane region" description="Helical" evidence="7">
    <location>
        <begin position="586"/>
        <end position="607"/>
    </location>
</feature>
<dbReference type="AlphaFoldDB" id="G7DV83"/>
<protein>
    <submittedName>
        <fullName evidence="8">Uncharacterized protein</fullName>
    </submittedName>
</protein>
<dbReference type="PANTHER" id="PTHR11206">
    <property type="entry name" value="MULTIDRUG RESISTANCE PROTEIN"/>
    <property type="match status" value="1"/>
</dbReference>
<evidence type="ECO:0000256" key="4">
    <source>
        <dbReference type="ARBA" id="ARBA00022989"/>
    </source>
</evidence>
<dbReference type="RefSeq" id="XP_014570719.1">
    <property type="nucleotide sequence ID" value="XM_014715233.1"/>
</dbReference>
<comment type="similarity">
    <text evidence="2">Belongs to the multi antimicrobial extrusion (MATE) (TC 2.A.66.1) family.</text>
</comment>
<accession>G7DV83</accession>
<dbReference type="InParanoid" id="G7DV83"/>
<dbReference type="Pfam" id="PF01554">
    <property type="entry name" value="MatE"/>
    <property type="match status" value="2"/>
</dbReference>
<proteinExistence type="inferred from homology"/>
<evidence type="ECO:0000256" key="6">
    <source>
        <dbReference type="SAM" id="MobiDB-lite"/>
    </source>
</evidence>
<feature type="transmembrane region" description="Helical" evidence="7">
    <location>
        <begin position="356"/>
        <end position="379"/>
    </location>
</feature>
<organism evidence="8 9">
    <name type="scientific">Mixia osmundae (strain CBS 9802 / IAM 14324 / JCM 22182 / KY 12970)</name>
    <dbReference type="NCBI Taxonomy" id="764103"/>
    <lineage>
        <taxon>Eukaryota</taxon>
        <taxon>Fungi</taxon>
        <taxon>Dikarya</taxon>
        <taxon>Basidiomycota</taxon>
        <taxon>Pucciniomycotina</taxon>
        <taxon>Mixiomycetes</taxon>
        <taxon>Mixiales</taxon>
        <taxon>Mixiaceae</taxon>
        <taxon>Mixia</taxon>
    </lineage>
</organism>
<feature type="compositionally biased region" description="Basic and acidic residues" evidence="6">
    <location>
        <begin position="71"/>
        <end position="82"/>
    </location>
</feature>
<feature type="compositionally biased region" description="Basic residues" evidence="6">
    <location>
        <begin position="51"/>
        <end position="69"/>
    </location>
</feature>
<dbReference type="OrthoDB" id="2126698at2759"/>
<evidence type="ECO:0000256" key="3">
    <source>
        <dbReference type="ARBA" id="ARBA00022692"/>
    </source>
</evidence>
<dbReference type="HOGENOM" id="CLU_314000_0_0_1"/>
<dbReference type="Proteomes" id="UP000009131">
    <property type="component" value="Unassembled WGS sequence"/>
</dbReference>
<keyword evidence="4 7" id="KW-1133">Transmembrane helix</keyword>
<comment type="caution">
    <text evidence="8">The sequence shown here is derived from an EMBL/GenBank/DDBJ whole genome shotgun (WGS) entry which is preliminary data.</text>
</comment>
<dbReference type="GO" id="GO:0015297">
    <property type="term" value="F:antiporter activity"/>
    <property type="evidence" value="ECO:0007669"/>
    <property type="project" value="InterPro"/>
</dbReference>
<feature type="transmembrane region" description="Helical" evidence="7">
    <location>
        <begin position="613"/>
        <end position="634"/>
    </location>
</feature>
<dbReference type="EMBL" id="BABT02000037">
    <property type="protein sequence ID" value="GAA94493.1"/>
    <property type="molecule type" value="Genomic_DNA"/>
</dbReference>
<dbReference type="CDD" id="cd13132">
    <property type="entry name" value="MATE_eukaryotic"/>
    <property type="match status" value="1"/>
</dbReference>
<feature type="compositionally biased region" description="Acidic residues" evidence="6">
    <location>
        <begin position="84"/>
        <end position="95"/>
    </location>
</feature>
<evidence type="ECO:0000313" key="8">
    <source>
        <dbReference type="EMBL" id="GAA94493.1"/>
    </source>
</evidence>
<dbReference type="NCBIfam" id="TIGR00797">
    <property type="entry name" value="matE"/>
    <property type="match status" value="1"/>
</dbReference>
<reference evidence="8 9" key="2">
    <citation type="journal article" date="2012" name="Open Biol.">
        <title>Characteristics of nucleosomes and linker DNA regions on the genome of the basidiomycete Mixia osmundae revealed by mono- and dinucleosome mapping.</title>
        <authorList>
            <person name="Nishida H."/>
            <person name="Kondo S."/>
            <person name="Matsumoto T."/>
            <person name="Suzuki Y."/>
            <person name="Yoshikawa H."/>
            <person name="Taylor T.D."/>
            <person name="Sugiyama J."/>
        </authorList>
    </citation>
    <scope>NUCLEOTIDE SEQUENCE [LARGE SCALE GENOMIC DNA]</scope>
    <source>
        <strain evidence="9">CBS 9802 / IAM 14324 / JCM 22182 / KY 12970</strain>
    </source>
</reference>
<evidence type="ECO:0000256" key="7">
    <source>
        <dbReference type="SAM" id="Phobius"/>
    </source>
</evidence>
<evidence type="ECO:0000256" key="2">
    <source>
        <dbReference type="ARBA" id="ARBA00010199"/>
    </source>
</evidence>
<keyword evidence="9" id="KW-1185">Reference proteome</keyword>
<dbReference type="GO" id="GO:1990961">
    <property type="term" value="P:xenobiotic detoxification by transmembrane export across the plasma membrane"/>
    <property type="evidence" value="ECO:0007669"/>
    <property type="project" value="InterPro"/>
</dbReference>
<dbReference type="GO" id="GO:0016020">
    <property type="term" value="C:membrane"/>
    <property type="evidence" value="ECO:0007669"/>
    <property type="project" value="UniProtKB-SubCell"/>
</dbReference>
<keyword evidence="3 7" id="KW-0812">Transmembrane</keyword>
<dbReference type="InterPro" id="IPR002528">
    <property type="entry name" value="MATE_fam"/>
</dbReference>
<name>G7DV83_MIXOS</name>
<evidence type="ECO:0000256" key="5">
    <source>
        <dbReference type="ARBA" id="ARBA00023136"/>
    </source>
</evidence>
<feature type="compositionally biased region" description="Low complexity" evidence="6">
    <location>
        <begin position="677"/>
        <end position="692"/>
    </location>
</feature>